<feature type="region of interest" description="Disordered" evidence="1">
    <location>
        <begin position="94"/>
        <end position="135"/>
    </location>
</feature>
<feature type="transmembrane region" description="Helical" evidence="2">
    <location>
        <begin position="15"/>
        <end position="37"/>
    </location>
</feature>
<organism evidence="3">
    <name type="scientific">Chromera velia CCMP2878</name>
    <dbReference type="NCBI Taxonomy" id="1169474"/>
    <lineage>
        <taxon>Eukaryota</taxon>
        <taxon>Sar</taxon>
        <taxon>Alveolata</taxon>
        <taxon>Colpodellida</taxon>
        <taxon>Chromeraceae</taxon>
        <taxon>Chromera</taxon>
    </lineage>
</organism>
<dbReference type="AlphaFoldDB" id="A0A0G4FAS4"/>
<dbReference type="EMBL" id="CDMZ01000229">
    <property type="protein sequence ID" value="CEM09748.1"/>
    <property type="molecule type" value="Genomic_DNA"/>
</dbReference>
<keyword evidence="2" id="KW-0812">Transmembrane</keyword>
<gene>
    <name evidence="3" type="ORF">Cvel_15956</name>
</gene>
<keyword evidence="2" id="KW-1133">Transmembrane helix</keyword>
<protein>
    <submittedName>
        <fullName evidence="3">Uncharacterized protein</fullName>
    </submittedName>
</protein>
<evidence type="ECO:0000313" key="3">
    <source>
        <dbReference type="EMBL" id="CEM09748.1"/>
    </source>
</evidence>
<proteinExistence type="predicted"/>
<name>A0A0G4FAS4_9ALVE</name>
<evidence type="ECO:0000256" key="2">
    <source>
        <dbReference type="SAM" id="Phobius"/>
    </source>
</evidence>
<feature type="region of interest" description="Disordered" evidence="1">
    <location>
        <begin position="417"/>
        <end position="437"/>
    </location>
</feature>
<sequence>MESPSKVTCRETTTVSAPIITGIVGSVGGWGTSVLVAPPKIMRRRRQKPPEVTVSPLPPVAEGEGDPPEEGVVVVTGGGTEVVAEGEVGKEEVVEEGEVAEVAASKEAPQEEEVAPKNIEVEEEETVGAGPPQEVIPQGPYSIPTDEAKQILLQTDAELPGTTSPTPEDPESPVEGTHPPPAVFTQQLFVSFPFPEGASRNPHQYSTFGEIFDNLEEVQAVVTQGDDPTPLQVTVIQQDVIVGASPWALRRRRFEEELGMQRALVALGPNPSPVDLQGCRLIYLERERDRRLRIRPRLTERVDGTARVRYGRKGKEKVRARLRSVSATTQSSKQNQYKEETLYPGNLYRDQKWEREVPDTTTRLFSRTPADPTYSWPHALQANSLVHFEEFDEGAHKLALMLEAAAAEGIKVNARPKPRSFSLERYQKSRGKPAFAS</sequence>
<reference evidence="3" key="1">
    <citation type="submission" date="2014-11" db="EMBL/GenBank/DDBJ databases">
        <authorList>
            <person name="Otto D Thomas"/>
            <person name="Naeem Raeece"/>
        </authorList>
    </citation>
    <scope>NUCLEOTIDE SEQUENCE</scope>
</reference>
<keyword evidence="2" id="KW-0472">Membrane</keyword>
<dbReference type="VEuPathDB" id="CryptoDB:Cvel_15956"/>
<feature type="region of interest" description="Disordered" evidence="1">
    <location>
        <begin position="44"/>
        <end position="69"/>
    </location>
</feature>
<evidence type="ECO:0000256" key="1">
    <source>
        <dbReference type="SAM" id="MobiDB-lite"/>
    </source>
</evidence>
<accession>A0A0G4FAS4</accession>